<dbReference type="EMBL" id="LJVA01000073">
    <property type="protein sequence ID" value="KPL09364.1"/>
    <property type="molecule type" value="Genomic_DNA"/>
</dbReference>
<accession>A0A0S8JHW0</accession>
<sequence>MSAGRAARVSLANDRIRVRRPNQSVSPRHTSLKMRALAITVAATKPPTLFRRGGTCPAARKADAPGVIKVASVVAGLAARTSPAAFLI</sequence>
<gene>
    <name evidence="1" type="ORF">AMJ71_06630</name>
</gene>
<reference evidence="1 2" key="1">
    <citation type="journal article" date="2015" name="Microbiome">
        <title>Genomic resolution of linkages in carbon, nitrogen, and sulfur cycling among widespread estuary sediment bacteria.</title>
        <authorList>
            <person name="Baker B.J."/>
            <person name="Lazar C.S."/>
            <person name="Teske A.P."/>
            <person name="Dick G.J."/>
        </authorList>
    </citation>
    <scope>NUCLEOTIDE SEQUENCE [LARGE SCALE GENOMIC DNA]</scope>
    <source>
        <strain evidence="1">SM1_40</strain>
    </source>
</reference>
<name>A0A0S8JHW0_UNCT6</name>
<protein>
    <submittedName>
        <fullName evidence="1">Uncharacterized protein</fullName>
    </submittedName>
</protein>
<proteinExistence type="predicted"/>
<comment type="caution">
    <text evidence="1">The sequence shown here is derived from an EMBL/GenBank/DDBJ whole genome shotgun (WGS) entry which is preliminary data.</text>
</comment>
<evidence type="ECO:0000313" key="2">
    <source>
        <dbReference type="Proteomes" id="UP000051035"/>
    </source>
</evidence>
<organism evidence="1 2">
    <name type="scientific">candidate division TA06 bacterium SM1_40</name>
    <dbReference type="NCBI Taxonomy" id="1703773"/>
    <lineage>
        <taxon>Bacteria</taxon>
        <taxon>Bacteria division TA06</taxon>
    </lineage>
</organism>
<dbReference type="Proteomes" id="UP000051035">
    <property type="component" value="Unassembled WGS sequence"/>
</dbReference>
<dbReference type="AlphaFoldDB" id="A0A0S8JHW0"/>
<evidence type="ECO:0000313" key="1">
    <source>
        <dbReference type="EMBL" id="KPL09364.1"/>
    </source>
</evidence>